<protein>
    <submittedName>
        <fullName evidence="1">Uncharacterized protein</fullName>
    </submittedName>
</protein>
<evidence type="ECO:0000313" key="1">
    <source>
        <dbReference type="EMBL" id="MED6268058.1"/>
    </source>
</evidence>
<dbReference type="EMBL" id="JAHUTJ010009805">
    <property type="protein sequence ID" value="MED6268058.1"/>
    <property type="molecule type" value="Genomic_DNA"/>
</dbReference>
<sequence>MKCFLALCLKRSRVKEVFESALKTSRCVLPVRGKAKAETQQLTFNVIRHQLLTEERYWKNGCCVTA</sequence>
<name>A0ABU7CYT1_9TELE</name>
<proteinExistence type="predicted"/>
<dbReference type="Proteomes" id="UP001352852">
    <property type="component" value="Unassembled WGS sequence"/>
</dbReference>
<reference evidence="1 2" key="1">
    <citation type="submission" date="2021-06" db="EMBL/GenBank/DDBJ databases">
        <authorList>
            <person name="Palmer J.M."/>
        </authorList>
    </citation>
    <scope>NUCLEOTIDE SEQUENCE [LARGE SCALE GENOMIC DNA]</scope>
    <source>
        <strain evidence="1 2">CL_MEX2019</strain>
        <tissue evidence="1">Muscle</tissue>
    </source>
</reference>
<accession>A0ABU7CYT1</accession>
<comment type="caution">
    <text evidence="1">The sequence shown here is derived from an EMBL/GenBank/DDBJ whole genome shotgun (WGS) entry which is preliminary data.</text>
</comment>
<evidence type="ECO:0000313" key="2">
    <source>
        <dbReference type="Proteomes" id="UP001352852"/>
    </source>
</evidence>
<organism evidence="1 2">
    <name type="scientific">Characodon lateralis</name>
    <dbReference type="NCBI Taxonomy" id="208331"/>
    <lineage>
        <taxon>Eukaryota</taxon>
        <taxon>Metazoa</taxon>
        <taxon>Chordata</taxon>
        <taxon>Craniata</taxon>
        <taxon>Vertebrata</taxon>
        <taxon>Euteleostomi</taxon>
        <taxon>Actinopterygii</taxon>
        <taxon>Neopterygii</taxon>
        <taxon>Teleostei</taxon>
        <taxon>Neoteleostei</taxon>
        <taxon>Acanthomorphata</taxon>
        <taxon>Ovalentaria</taxon>
        <taxon>Atherinomorphae</taxon>
        <taxon>Cyprinodontiformes</taxon>
        <taxon>Goodeidae</taxon>
        <taxon>Characodon</taxon>
    </lineage>
</organism>
<gene>
    <name evidence="1" type="ORF">CHARACLAT_018436</name>
</gene>
<keyword evidence="2" id="KW-1185">Reference proteome</keyword>